<accession>A0A7X0FY80</accession>
<dbReference type="Proteomes" id="UP000546324">
    <property type="component" value="Unassembled WGS sequence"/>
</dbReference>
<dbReference type="GO" id="GO:0015936">
    <property type="term" value="P:coenzyme A metabolic process"/>
    <property type="evidence" value="ECO:0007669"/>
    <property type="project" value="InterPro"/>
</dbReference>
<dbReference type="GO" id="GO:0004420">
    <property type="term" value="F:hydroxymethylglutaryl-CoA reductase (NADPH) activity"/>
    <property type="evidence" value="ECO:0007669"/>
    <property type="project" value="InterPro"/>
</dbReference>
<proteinExistence type="predicted"/>
<evidence type="ECO:0000313" key="3">
    <source>
        <dbReference type="Proteomes" id="UP000546324"/>
    </source>
</evidence>
<dbReference type="EMBL" id="JACHMQ010000001">
    <property type="protein sequence ID" value="MBB6395006.1"/>
    <property type="molecule type" value="Genomic_DNA"/>
</dbReference>
<dbReference type="AlphaFoldDB" id="A0A7X0FY80"/>
<evidence type="ECO:0000313" key="2">
    <source>
        <dbReference type="EMBL" id="MBB6395006.1"/>
    </source>
</evidence>
<feature type="transmembrane region" description="Helical" evidence="1">
    <location>
        <begin position="248"/>
        <end position="269"/>
    </location>
</feature>
<feature type="transmembrane region" description="Helical" evidence="1">
    <location>
        <begin position="42"/>
        <end position="64"/>
    </location>
</feature>
<feature type="transmembrane region" description="Helical" evidence="1">
    <location>
        <begin position="84"/>
        <end position="106"/>
    </location>
</feature>
<sequence length="274" mass="27629">MAVTGAGTVEGRGAGTARGAGGGWRGAVAAEWTKLWSVRSTWWGLASAVALMAVMAFTLATSTVSNNTNALPGDDMGVVSVSGVAVGALDMVQFVVLALAILVVTGEYATGSIRATLQWVPPRGRMLGAKAVVVAAVAFPLGAALNAAGTVVADPVLGRWGRLRAAEFAADAVQSGVYLALVSVLVLAVGAMLRSTAASLTTAFLFLLVVPMLLGGGDESGPARKVSDSLPSSAGRYFMSGEGPYPQAVGLVILVAWTAAAVCGGVVVLRRRDA</sequence>
<evidence type="ECO:0008006" key="4">
    <source>
        <dbReference type="Google" id="ProtNLM"/>
    </source>
</evidence>
<feature type="transmembrane region" description="Helical" evidence="1">
    <location>
        <begin position="172"/>
        <end position="193"/>
    </location>
</feature>
<dbReference type="PROSITE" id="PS50065">
    <property type="entry name" value="HMG_COA_REDUCTASE_4"/>
    <property type="match status" value="1"/>
</dbReference>
<evidence type="ECO:0000256" key="1">
    <source>
        <dbReference type="SAM" id="Phobius"/>
    </source>
</evidence>
<reference evidence="2 3" key="1">
    <citation type="submission" date="2020-08" db="EMBL/GenBank/DDBJ databases">
        <title>Sequencing the genomes of 1000 actinobacteria strains.</title>
        <authorList>
            <person name="Klenk H.-P."/>
        </authorList>
    </citation>
    <scope>NUCLEOTIDE SEQUENCE [LARGE SCALE GENOMIC DNA]</scope>
    <source>
        <strain evidence="2 3">DSM 43675</strain>
    </source>
</reference>
<name>A0A7X0FY80_9ACTN</name>
<keyword evidence="3" id="KW-1185">Reference proteome</keyword>
<keyword evidence="1" id="KW-0812">Transmembrane</keyword>
<feature type="transmembrane region" description="Helical" evidence="1">
    <location>
        <begin position="200"/>
        <end position="217"/>
    </location>
</feature>
<dbReference type="InterPro" id="IPR002202">
    <property type="entry name" value="HMG_CoA_Rdtase"/>
</dbReference>
<organism evidence="2 3">
    <name type="scientific">Actinomadura coerulea</name>
    <dbReference type="NCBI Taxonomy" id="46159"/>
    <lineage>
        <taxon>Bacteria</taxon>
        <taxon>Bacillati</taxon>
        <taxon>Actinomycetota</taxon>
        <taxon>Actinomycetes</taxon>
        <taxon>Streptosporangiales</taxon>
        <taxon>Thermomonosporaceae</taxon>
        <taxon>Actinomadura</taxon>
    </lineage>
</organism>
<dbReference type="RefSeq" id="WP_185024576.1">
    <property type="nucleotide sequence ID" value="NZ_JACHMQ010000001.1"/>
</dbReference>
<feature type="transmembrane region" description="Helical" evidence="1">
    <location>
        <begin position="127"/>
        <end position="152"/>
    </location>
</feature>
<keyword evidence="1" id="KW-1133">Transmembrane helix</keyword>
<comment type="caution">
    <text evidence="2">The sequence shown here is derived from an EMBL/GenBank/DDBJ whole genome shotgun (WGS) entry which is preliminary data.</text>
</comment>
<gene>
    <name evidence="2" type="ORF">BKA00_001920</name>
</gene>
<keyword evidence="1" id="KW-0472">Membrane</keyword>
<protein>
    <recommendedName>
        <fullName evidence="4">ABC transporter permease</fullName>
    </recommendedName>
</protein>